<evidence type="ECO:0000313" key="4">
    <source>
        <dbReference type="Proteomes" id="UP000059188"/>
    </source>
</evidence>
<dbReference type="OrthoDB" id="3054417at2759"/>
<dbReference type="GO" id="GO:0005634">
    <property type="term" value="C:nucleus"/>
    <property type="evidence" value="ECO:0007669"/>
    <property type="project" value="TreeGrafter"/>
</dbReference>
<dbReference type="GO" id="GO:0003677">
    <property type="term" value="F:DNA binding"/>
    <property type="evidence" value="ECO:0007669"/>
    <property type="project" value="UniProtKB-KW"/>
</dbReference>
<dbReference type="Pfam" id="PF03184">
    <property type="entry name" value="DDE_1"/>
    <property type="match status" value="1"/>
</dbReference>
<evidence type="ECO:0000256" key="1">
    <source>
        <dbReference type="ARBA" id="ARBA00023125"/>
    </source>
</evidence>
<reference evidence="3 4" key="1">
    <citation type="submission" date="2014-11" db="EMBL/GenBank/DDBJ databases">
        <authorList>
            <person name="Wibberg Daniel"/>
        </authorList>
    </citation>
    <scope>NUCLEOTIDE SEQUENCE [LARGE SCALE GENOMIC DNA]</scope>
    <source>
        <strain evidence="3">Rhizoctonia solani AG1-IB 7/3/14</strain>
    </source>
</reference>
<evidence type="ECO:0000313" key="3">
    <source>
        <dbReference type="EMBL" id="CEL63611.1"/>
    </source>
</evidence>
<keyword evidence="4" id="KW-1185">Reference proteome</keyword>
<feature type="domain" description="HTH CENPB-type" evidence="2">
    <location>
        <begin position="79"/>
        <end position="153"/>
    </location>
</feature>
<dbReference type="InterPro" id="IPR050863">
    <property type="entry name" value="CenT-Element_Derived"/>
</dbReference>
<dbReference type="InterPro" id="IPR006600">
    <property type="entry name" value="HTH_CenpB_DNA-bd_dom"/>
</dbReference>
<accession>A0A0B7G0A5</accession>
<dbReference type="PANTHER" id="PTHR19303">
    <property type="entry name" value="TRANSPOSON"/>
    <property type="match status" value="1"/>
</dbReference>
<dbReference type="EMBL" id="LN679187">
    <property type="protein sequence ID" value="CEL63611.1"/>
    <property type="molecule type" value="Genomic_DNA"/>
</dbReference>
<dbReference type="InterPro" id="IPR004875">
    <property type="entry name" value="DDE_SF_endonuclease_dom"/>
</dbReference>
<dbReference type="Gene3D" id="1.10.10.60">
    <property type="entry name" value="Homeodomain-like"/>
    <property type="match status" value="1"/>
</dbReference>
<evidence type="ECO:0000259" key="2">
    <source>
        <dbReference type="PROSITE" id="PS51253"/>
    </source>
</evidence>
<dbReference type="InterPro" id="IPR009057">
    <property type="entry name" value="Homeodomain-like_sf"/>
</dbReference>
<dbReference type="PROSITE" id="PS51253">
    <property type="entry name" value="HTH_CENPB"/>
    <property type="match status" value="1"/>
</dbReference>
<keyword evidence="1" id="KW-0238">DNA-binding</keyword>
<dbReference type="Proteomes" id="UP000059188">
    <property type="component" value="Unassembled WGS sequence"/>
</dbReference>
<protein>
    <recommendedName>
        <fullName evidence="2">HTH CENPB-type domain-containing protein</fullName>
    </recommendedName>
</protein>
<organism evidence="3 4">
    <name type="scientific">Thanatephorus cucumeris (strain AG1-IB / isolate 7/3/14)</name>
    <name type="common">Lettuce bottom rot fungus</name>
    <name type="synonym">Rhizoctonia solani</name>
    <dbReference type="NCBI Taxonomy" id="1108050"/>
    <lineage>
        <taxon>Eukaryota</taxon>
        <taxon>Fungi</taxon>
        <taxon>Dikarya</taxon>
        <taxon>Basidiomycota</taxon>
        <taxon>Agaricomycotina</taxon>
        <taxon>Agaricomycetes</taxon>
        <taxon>Cantharellales</taxon>
        <taxon>Ceratobasidiaceae</taxon>
        <taxon>Rhizoctonia</taxon>
        <taxon>Rhizoctonia solani AG-1</taxon>
    </lineage>
</organism>
<dbReference type="STRING" id="1108050.A0A0B7G0A5"/>
<dbReference type="PANTHER" id="PTHR19303:SF73">
    <property type="entry name" value="PROTEIN PDC2"/>
    <property type="match status" value="1"/>
</dbReference>
<dbReference type="SMART" id="SM00674">
    <property type="entry name" value="CENPB"/>
    <property type="match status" value="1"/>
</dbReference>
<proteinExistence type="predicted"/>
<dbReference type="Pfam" id="PF03221">
    <property type="entry name" value="HTH_Tnp_Tc5"/>
    <property type="match status" value="1"/>
</dbReference>
<dbReference type="SUPFAM" id="SSF46689">
    <property type="entry name" value="Homeodomain-like"/>
    <property type="match status" value="1"/>
</dbReference>
<dbReference type="AlphaFoldDB" id="A0A0B7G0A5"/>
<name>A0A0B7G0A5_THACB</name>
<sequence>MEQARLVARTPVRQHLTYEQKIEVIDFYRQYESALTLEAMVPLLREMGYLTICATTIRRCVDNEQKIRNYIARNPSGLQAKQEVIVTHPQVEFALVRWIDHKLNNNVRLQGDFLIEKAHELCNILGIPLENRIGFSKGWLRRFKHCHGLHRVRFHGERASAPVAYILAERRRLQPILALYAPWNRFNMDETALFFRQSLATGLAKYESGGIKHDKRRLTYALCSNQDGSYKLPPLIIGHADHP</sequence>
<gene>
    <name evidence="3" type="ORF">RSOLAG1IB_10894</name>
</gene>